<dbReference type="EMBL" id="CP003156">
    <property type="protein sequence ID" value="AEV32743.1"/>
    <property type="molecule type" value="Genomic_DNA"/>
</dbReference>
<protein>
    <recommendedName>
        <fullName evidence="3">SIR2-like domain-containing protein</fullName>
    </recommendedName>
</protein>
<proteinExistence type="predicted"/>
<keyword evidence="2" id="KW-1185">Reference proteome</keyword>
<dbReference type="KEGG" id="oho:Oweho_1757"/>
<dbReference type="AlphaFoldDB" id="G8R0N9"/>
<reference evidence="1 2" key="1">
    <citation type="journal article" date="2012" name="Stand. Genomic Sci.">
        <title>Genome sequence of the orange-pigmented seawater bacterium Owenweeksia hongkongensis type strain (UST20020801(T)).</title>
        <authorList>
            <person name="Riedel T."/>
            <person name="Held B."/>
            <person name="Nolan M."/>
            <person name="Lucas S."/>
            <person name="Lapidus A."/>
            <person name="Tice H."/>
            <person name="Del Rio T.G."/>
            <person name="Cheng J.F."/>
            <person name="Han C."/>
            <person name="Tapia R."/>
            <person name="Goodwin L.A."/>
            <person name="Pitluck S."/>
            <person name="Liolios K."/>
            <person name="Mavromatis K."/>
            <person name="Pagani I."/>
            <person name="Ivanova N."/>
            <person name="Mikhailova N."/>
            <person name="Pati A."/>
            <person name="Chen A."/>
            <person name="Palaniappan K."/>
            <person name="Rohde M."/>
            <person name="Tindall B.J."/>
            <person name="Detter J.C."/>
            <person name="Goker M."/>
            <person name="Woyke T."/>
            <person name="Bristow J."/>
            <person name="Eisen J.A."/>
            <person name="Markowitz V."/>
            <person name="Hugenholtz P."/>
            <person name="Klenk H.P."/>
            <person name="Kyrpides N.C."/>
        </authorList>
    </citation>
    <scope>NUCLEOTIDE SEQUENCE</scope>
    <source>
        <strain evidence="2">DSM 17368 / JCM 12287 / NRRL B-23963</strain>
    </source>
</reference>
<name>G8R0N9_OWEHD</name>
<sequence length="360" mass="41698">MMDTNSPKNITYLLGAGASASALPVVNQFKDGLRALVGCFNDVAEKDDLGMKRIYQDLLWLAEKHDIYYSIDTAAKVFFHQEGSNSENLKRLKRTVLLYFLLEQLPIPELLEFRAREHQAPIDNRYFRLLAYYLGSNTVPTLPDNLHFISWNYDMQLELAFNHFGFEQNLRTTSEELKSLPRGGSYRSITKNDVETAKVIHLNGVAGLGLRNKREEEIIENLIDVFSNMSLKEVLEKIKAMNFFEDIEADYMINFAWEKRGLSREYFDRAKEIMANTSDLIVIGYSFPNFNRFIDKDLMKPFMGNDNAVGEALKVNPRRIYFQDIYAEDRVKVLKSQFDISDSIIKHIENTGEFFIPPNY</sequence>
<evidence type="ECO:0008006" key="3">
    <source>
        <dbReference type="Google" id="ProtNLM"/>
    </source>
</evidence>
<evidence type="ECO:0000313" key="2">
    <source>
        <dbReference type="Proteomes" id="UP000005631"/>
    </source>
</evidence>
<dbReference type="OrthoDB" id="939755at2"/>
<dbReference type="HOGENOM" id="CLU_769117_0_0_10"/>
<dbReference type="Proteomes" id="UP000005631">
    <property type="component" value="Chromosome"/>
</dbReference>
<organism evidence="1 2">
    <name type="scientific">Owenweeksia hongkongensis (strain DSM 17368 / CIP 108786 / JCM 12287 / NRRL B-23963 / UST20020801)</name>
    <dbReference type="NCBI Taxonomy" id="926562"/>
    <lineage>
        <taxon>Bacteria</taxon>
        <taxon>Pseudomonadati</taxon>
        <taxon>Bacteroidota</taxon>
        <taxon>Flavobacteriia</taxon>
        <taxon>Flavobacteriales</taxon>
        <taxon>Owenweeksiaceae</taxon>
        <taxon>Owenweeksia</taxon>
    </lineage>
</organism>
<dbReference type="eggNOG" id="ENOG5032801">
    <property type="taxonomic scope" value="Bacteria"/>
</dbReference>
<evidence type="ECO:0000313" key="1">
    <source>
        <dbReference type="EMBL" id="AEV32743.1"/>
    </source>
</evidence>
<dbReference type="RefSeq" id="WP_014202099.1">
    <property type="nucleotide sequence ID" value="NC_016599.1"/>
</dbReference>
<accession>G8R0N9</accession>
<gene>
    <name evidence="1" type="ordered locus">Oweho_1757</name>
</gene>